<keyword evidence="1" id="KW-1133">Transmembrane helix</keyword>
<protein>
    <submittedName>
        <fullName evidence="2">Uncharacterized protein</fullName>
    </submittedName>
</protein>
<dbReference type="AlphaFoldDB" id="A0A2I1FTC1"/>
<organism evidence="2 3">
    <name type="scientific">Rhizophagus irregularis</name>
    <dbReference type="NCBI Taxonomy" id="588596"/>
    <lineage>
        <taxon>Eukaryota</taxon>
        <taxon>Fungi</taxon>
        <taxon>Fungi incertae sedis</taxon>
        <taxon>Mucoromycota</taxon>
        <taxon>Glomeromycotina</taxon>
        <taxon>Glomeromycetes</taxon>
        <taxon>Glomerales</taxon>
        <taxon>Glomeraceae</taxon>
        <taxon>Rhizophagus</taxon>
    </lineage>
</organism>
<accession>A0A2I1FTC1</accession>
<dbReference type="Proteomes" id="UP000234323">
    <property type="component" value="Unassembled WGS sequence"/>
</dbReference>
<name>A0A2I1FTC1_9GLOM</name>
<proteinExistence type="predicted"/>
<keyword evidence="1" id="KW-0472">Membrane</keyword>
<keyword evidence="1" id="KW-0812">Transmembrane</keyword>
<reference evidence="2 3" key="1">
    <citation type="submission" date="2015-10" db="EMBL/GenBank/DDBJ databases">
        <title>Genome analyses suggest a sexual origin of heterokaryosis in a supposedly ancient asexual fungus.</title>
        <authorList>
            <person name="Ropars J."/>
            <person name="Sedzielewska K."/>
            <person name="Noel J."/>
            <person name="Charron P."/>
            <person name="Farinelli L."/>
            <person name="Marton T."/>
            <person name="Kruger M."/>
            <person name="Pelin A."/>
            <person name="Brachmann A."/>
            <person name="Corradi N."/>
        </authorList>
    </citation>
    <scope>NUCLEOTIDE SEQUENCE [LARGE SCALE GENOMIC DNA]</scope>
    <source>
        <strain evidence="2 3">A4</strain>
    </source>
</reference>
<gene>
    <name evidence="2" type="ORF">RhiirA4_413466</name>
</gene>
<evidence type="ECO:0000256" key="1">
    <source>
        <dbReference type="SAM" id="Phobius"/>
    </source>
</evidence>
<evidence type="ECO:0000313" key="2">
    <source>
        <dbReference type="EMBL" id="PKY37583.1"/>
    </source>
</evidence>
<keyword evidence="3" id="KW-1185">Reference proteome</keyword>
<dbReference type="EMBL" id="LLXI01000006">
    <property type="protein sequence ID" value="PKY37583.1"/>
    <property type="molecule type" value="Genomic_DNA"/>
</dbReference>
<comment type="caution">
    <text evidence="2">The sequence shown here is derived from an EMBL/GenBank/DDBJ whole genome shotgun (WGS) entry which is preliminary data.</text>
</comment>
<evidence type="ECO:0000313" key="3">
    <source>
        <dbReference type="Proteomes" id="UP000234323"/>
    </source>
</evidence>
<feature type="transmembrane region" description="Helical" evidence="1">
    <location>
        <begin position="75"/>
        <end position="98"/>
    </location>
</feature>
<sequence>MDKKKKVDTTNINLLIQEIKEIHNISLNTLNNLNNTTYSTINRVLDKAEDILLVLYDPQSDVICDKRSLGECMIFGILLTIGVVWIFGILLMIGVVWVKCHLSYF</sequence>